<reference evidence="2" key="1">
    <citation type="journal article" date="2020" name="G3 (Bethesda)">
        <title>High-Quality Assemblies for Three Invasive Social Wasps from the &lt;i&gt;Vespula&lt;/i&gt; Genus.</title>
        <authorList>
            <person name="Harrop T.W.R."/>
            <person name="Guhlin J."/>
            <person name="McLaughlin G.M."/>
            <person name="Permina E."/>
            <person name="Stockwell P."/>
            <person name="Gilligan J."/>
            <person name="Le Lec M.F."/>
            <person name="Gruber M.A.M."/>
            <person name="Quinn O."/>
            <person name="Lovegrove M."/>
            <person name="Duncan E.J."/>
            <person name="Remnant E.J."/>
            <person name="Van Eeckhoven J."/>
            <person name="Graham B."/>
            <person name="Knapp R.A."/>
            <person name="Langford K.W."/>
            <person name="Kronenberg Z."/>
            <person name="Press M.O."/>
            <person name="Eacker S.M."/>
            <person name="Wilson-Rankin E.E."/>
            <person name="Purcell J."/>
            <person name="Lester P.J."/>
            <person name="Dearden P.K."/>
        </authorList>
    </citation>
    <scope>NUCLEOTIDE SEQUENCE</scope>
    <source>
        <strain evidence="2">Volc-1</strain>
    </source>
</reference>
<protein>
    <submittedName>
        <fullName evidence="2">Uncharacterized protein</fullName>
    </submittedName>
</protein>
<accession>A0A834N7Y7</accession>
<sequence length="70" mass="8054">MELIVSSSNSSSSSSSSSRKENEDEYDNEKDEEKDDQRNELFREGGLPYLPSSYETKLLEQDRNIDTDTK</sequence>
<dbReference type="AlphaFoldDB" id="A0A834N7Y7"/>
<feature type="compositionally biased region" description="Basic and acidic residues" evidence="1">
    <location>
        <begin position="57"/>
        <end position="70"/>
    </location>
</feature>
<proteinExistence type="predicted"/>
<dbReference type="Proteomes" id="UP000600918">
    <property type="component" value="Unassembled WGS sequence"/>
</dbReference>
<organism evidence="2 3">
    <name type="scientific">Vespula pensylvanica</name>
    <name type="common">Western yellow jacket</name>
    <name type="synonym">Wasp</name>
    <dbReference type="NCBI Taxonomy" id="30213"/>
    <lineage>
        <taxon>Eukaryota</taxon>
        <taxon>Metazoa</taxon>
        <taxon>Ecdysozoa</taxon>
        <taxon>Arthropoda</taxon>
        <taxon>Hexapoda</taxon>
        <taxon>Insecta</taxon>
        <taxon>Pterygota</taxon>
        <taxon>Neoptera</taxon>
        <taxon>Endopterygota</taxon>
        <taxon>Hymenoptera</taxon>
        <taxon>Apocrita</taxon>
        <taxon>Aculeata</taxon>
        <taxon>Vespoidea</taxon>
        <taxon>Vespidae</taxon>
        <taxon>Vespinae</taxon>
        <taxon>Vespula</taxon>
    </lineage>
</organism>
<evidence type="ECO:0000313" key="3">
    <source>
        <dbReference type="Proteomes" id="UP000600918"/>
    </source>
</evidence>
<gene>
    <name evidence="2" type="ORF">H0235_015907</name>
</gene>
<name>A0A834N7Y7_VESPE</name>
<keyword evidence="3" id="KW-1185">Reference proteome</keyword>
<dbReference type="EMBL" id="JACSDY010000018">
    <property type="protein sequence ID" value="KAF7400170.1"/>
    <property type="molecule type" value="Genomic_DNA"/>
</dbReference>
<feature type="compositionally biased region" description="Low complexity" evidence="1">
    <location>
        <begin position="1"/>
        <end position="17"/>
    </location>
</feature>
<feature type="compositionally biased region" description="Acidic residues" evidence="1">
    <location>
        <begin position="23"/>
        <end position="34"/>
    </location>
</feature>
<feature type="region of interest" description="Disordered" evidence="1">
    <location>
        <begin position="1"/>
        <end position="70"/>
    </location>
</feature>
<evidence type="ECO:0000313" key="2">
    <source>
        <dbReference type="EMBL" id="KAF7400170.1"/>
    </source>
</evidence>
<evidence type="ECO:0000256" key="1">
    <source>
        <dbReference type="SAM" id="MobiDB-lite"/>
    </source>
</evidence>
<comment type="caution">
    <text evidence="2">The sequence shown here is derived from an EMBL/GenBank/DDBJ whole genome shotgun (WGS) entry which is preliminary data.</text>
</comment>